<accession>A0AAD6IDD1</accession>
<organism evidence="2 3">
    <name type="scientific">Penicillium canescens</name>
    <dbReference type="NCBI Taxonomy" id="5083"/>
    <lineage>
        <taxon>Eukaryota</taxon>
        <taxon>Fungi</taxon>
        <taxon>Dikarya</taxon>
        <taxon>Ascomycota</taxon>
        <taxon>Pezizomycotina</taxon>
        <taxon>Eurotiomycetes</taxon>
        <taxon>Eurotiomycetidae</taxon>
        <taxon>Eurotiales</taxon>
        <taxon>Aspergillaceae</taxon>
        <taxon>Penicillium</taxon>
    </lineage>
</organism>
<dbReference type="Proteomes" id="UP001219568">
    <property type="component" value="Unassembled WGS sequence"/>
</dbReference>
<feature type="region of interest" description="Disordered" evidence="1">
    <location>
        <begin position="1"/>
        <end position="124"/>
    </location>
</feature>
<evidence type="ECO:0000313" key="2">
    <source>
        <dbReference type="EMBL" id="KAJ6043864.1"/>
    </source>
</evidence>
<evidence type="ECO:0000256" key="1">
    <source>
        <dbReference type="SAM" id="MobiDB-lite"/>
    </source>
</evidence>
<reference evidence="2" key="1">
    <citation type="journal article" date="2023" name="IMA Fungus">
        <title>Comparative genomic study of the Penicillium genus elucidates a diverse pangenome and 15 lateral gene transfer events.</title>
        <authorList>
            <person name="Petersen C."/>
            <person name="Sorensen T."/>
            <person name="Nielsen M.R."/>
            <person name="Sondergaard T.E."/>
            <person name="Sorensen J.L."/>
            <person name="Fitzpatrick D.A."/>
            <person name="Frisvad J.C."/>
            <person name="Nielsen K.L."/>
        </authorList>
    </citation>
    <scope>NUCLEOTIDE SEQUENCE</scope>
    <source>
        <strain evidence="2">IBT 15450</strain>
    </source>
</reference>
<evidence type="ECO:0000313" key="3">
    <source>
        <dbReference type="Proteomes" id="UP001219568"/>
    </source>
</evidence>
<protein>
    <submittedName>
        <fullName evidence="2">Uncharacterized protein</fullName>
    </submittedName>
</protein>
<gene>
    <name evidence="2" type="ORF">N7460_005219</name>
</gene>
<dbReference type="EMBL" id="JAQJZL010000004">
    <property type="protein sequence ID" value="KAJ6043864.1"/>
    <property type="molecule type" value="Genomic_DNA"/>
</dbReference>
<feature type="compositionally biased region" description="Basic and acidic residues" evidence="1">
    <location>
        <begin position="1"/>
        <end position="16"/>
    </location>
</feature>
<keyword evidence="3" id="KW-1185">Reference proteome</keyword>
<dbReference type="AlphaFoldDB" id="A0AAD6IDD1"/>
<reference evidence="2" key="2">
    <citation type="submission" date="2023-01" db="EMBL/GenBank/DDBJ databases">
        <authorList>
            <person name="Petersen C."/>
        </authorList>
    </citation>
    <scope>NUCLEOTIDE SEQUENCE</scope>
    <source>
        <strain evidence="2">IBT 15450</strain>
    </source>
</reference>
<sequence>MAHFEDLRKTAYKAENDLNSYQAKQGIGKKSDSTLESGVDETVNQRFSEPTSVKYGPGSTASGSDHRKIPEDEGGTRDDRGRLPKAEHFQGDDGPETGVKQYSENRPGDQDALNLQDMKRRGLA</sequence>
<name>A0AAD6IDD1_PENCN</name>
<feature type="compositionally biased region" description="Basic and acidic residues" evidence="1">
    <location>
        <begin position="64"/>
        <end position="91"/>
    </location>
</feature>
<proteinExistence type="predicted"/>
<comment type="caution">
    <text evidence="2">The sequence shown here is derived from an EMBL/GenBank/DDBJ whole genome shotgun (WGS) entry which is preliminary data.</text>
</comment>
<feature type="compositionally biased region" description="Polar residues" evidence="1">
    <location>
        <begin position="42"/>
        <end position="51"/>
    </location>
</feature>